<dbReference type="AlphaFoldDB" id="A0A368XCQ2"/>
<dbReference type="RefSeq" id="WP_170168359.1">
    <property type="nucleotide sequence ID" value="NZ_QPJK01000012.1"/>
</dbReference>
<organism evidence="2 3">
    <name type="scientific">Pseudorhodoferax soli</name>
    <dbReference type="NCBI Taxonomy" id="545864"/>
    <lineage>
        <taxon>Bacteria</taxon>
        <taxon>Pseudomonadati</taxon>
        <taxon>Pseudomonadota</taxon>
        <taxon>Betaproteobacteria</taxon>
        <taxon>Burkholderiales</taxon>
        <taxon>Comamonadaceae</taxon>
    </lineage>
</organism>
<evidence type="ECO:0000313" key="2">
    <source>
        <dbReference type="EMBL" id="RCW65762.1"/>
    </source>
</evidence>
<gene>
    <name evidence="2" type="ORF">DES41_112213</name>
</gene>
<name>A0A368XCQ2_9BURK</name>
<evidence type="ECO:0000313" key="3">
    <source>
        <dbReference type="Proteomes" id="UP000252884"/>
    </source>
</evidence>
<evidence type="ECO:0000256" key="1">
    <source>
        <dbReference type="SAM" id="SignalP"/>
    </source>
</evidence>
<dbReference type="Proteomes" id="UP000252884">
    <property type="component" value="Unassembled WGS sequence"/>
</dbReference>
<dbReference type="EMBL" id="QPJK01000012">
    <property type="protein sequence ID" value="RCW65762.1"/>
    <property type="molecule type" value="Genomic_DNA"/>
</dbReference>
<keyword evidence="1" id="KW-0732">Signal</keyword>
<feature type="chain" id="PRO_5016992653" evidence="1">
    <location>
        <begin position="24"/>
        <end position="144"/>
    </location>
</feature>
<protein>
    <submittedName>
        <fullName evidence="2">Uncharacterized protein DUF4148</fullName>
    </submittedName>
</protein>
<proteinExistence type="predicted"/>
<reference evidence="2 3" key="1">
    <citation type="submission" date="2018-07" db="EMBL/GenBank/DDBJ databases">
        <title>Genomic Encyclopedia of Type Strains, Phase IV (KMG-IV): sequencing the most valuable type-strain genomes for metagenomic binning, comparative biology and taxonomic classification.</title>
        <authorList>
            <person name="Goeker M."/>
        </authorList>
    </citation>
    <scope>NUCLEOTIDE SEQUENCE [LARGE SCALE GENOMIC DNA]</scope>
    <source>
        <strain evidence="2 3">DSM 21634</strain>
    </source>
</reference>
<sequence>MNTKILASALLAAAGLVAAPAFAGGGVNASGEVGYVPPVAAASSGSLSREAVRNELVQAQRTHQLAATGEVGDTGYVASAKPSTVTREQVQGEYLAAAQNHQLAPAGEGADIGYRPSKSLLSREAVHAEAVRALRAGDLPGGEV</sequence>
<keyword evidence="3" id="KW-1185">Reference proteome</keyword>
<accession>A0A368XCQ2</accession>
<comment type="caution">
    <text evidence="2">The sequence shown here is derived from an EMBL/GenBank/DDBJ whole genome shotgun (WGS) entry which is preliminary data.</text>
</comment>
<feature type="signal peptide" evidence="1">
    <location>
        <begin position="1"/>
        <end position="23"/>
    </location>
</feature>